<keyword evidence="7" id="KW-0732">Signal</keyword>
<comment type="similarity">
    <text evidence="2 6">Belongs to the flagella basal body rod proteins family.</text>
</comment>
<evidence type="ECO:0000313" key="9">
    <source>
        <dbReference type="EMBL" id="KIE06008.1"/>
    </source>
</evidence>
<comment type="caution">
    <text evidence="9">The sequence shown here is derived from an EMBL/GenBank/DDBJ whole genome shotgun (WGS) entry which is preliminary data.</text>
</comment>
<feature type="chain" id="PRO_5002137560" description="Flagellar basal body rod protein FlgB" evidence="7">
    <location>
        <begin position="23"/>
        <end position="144"/>
    </location>
</feature>
<dbReference type="AlphaFoldDB" id="A0A0C1QQ50"/>
<evidence type="ECO:0000256" key="1">
    <source>
        <dbReference type="ARBA" id="ARBA00004117"/>
    </source>
</evidence>
<dbReference type="EMBL" id="JSWE01000058">
    <property type="protein sequence ID" value="KIE06008.1"/>
    <property type="molecule type" value="Genomic_DNA"/>
</dbReference>
<dbReference type="OrthoDB" id="9788334at2"/>
<protein>
    <recommendedName>
        <fullName evidence="3 6">Flagellar basal body rod protein FlgB</fullName>
    </recommendedName>
</protein>
<dbReference type="GO" id="GO:0030694">
    <property type="term" value="C:bacterial-type flagellum basal body, rod"/>
    <property type="evidence" value="ECO:0007669"/>
    <property type="project" value="InterPro"/>
</dbReference>
<sequence>MKNRIFSLIFISSLSVVSTAVAKDNLNDLTAYMKYLTERDTVLAQNIANADTPGFKPKDLSDYSQNSLQGMKLTITNSKHLSLEGESKFHVMNSEILELKPNGNAVTIEHELQKKSENAVKLQEIANIYSKSKGMLKTAITGHN</sequence>
<dbReference type="STRING" id="86105.NF27_CG01880"/>
<dbReference type="InterPro" id="IPR006300">
    <property type="entry name" value="FlgB"/>
</dbReference>
<dbReference type="RefSeq" id="WP_039455308.1">
    <property type="nucleotide sequence ID" value="NZ_JSWE01000058.1"/>
</dbReference>
<feature type="signal peptide" evidence="7">
    <location>
        <begin position="1"/>
        <end position="22"/>
    </location>
</feature>
<comment type="subunit">
    <text evidence="6">The basal body constitutes a major portion of the flagellar organelle and consists of a number of rings mounted on a central rod.</text>
</comment>
<evidence type="ECO:0000256" key="2">
    <source>
        <dbReference type="ARBA" id="ARBA00009677"/>
    </source>
</evidence>
<organism evidence="9 10">
    <name type="scientific">Candidatus Jidaibacter acanthamoebae</name>
    <dbReference type="NCBI Taxonomy" id="86105"/>
    <lineage>
        <taxon>Bacteria</taxon>
        <taxon>Pseudomonadati</taxon>
        <taxon>Pseudomonadota</taxon>
        <taxon>Alphaproteobacteria</taxon>
        <taxon>Rickettsiales</taxon>
        <taxon>Candidatus Midichloriaceae</taxon>
        <taxon>Candidatus Jidaibacter</taxon>
    </lineage>
</organism>
<proteinExistence type="inferred from homology"/>
<dbReference type="Pfam" id="PF00460">
    <property type="entry name" value="Flg_bb_rod"/>
    <property type="match status" value="1"/>
</dbReference>
<name>A0A0C1QQ50_9RICK</name>
<dbReference type="InterPro" id="IPR001444">
    <property type="entry name" value="Flag_bb_rod_N"/>
</dbReference>
<evidence type="ECO:0000259" key="8">
    <source>
        <dbReference type="Pfam" id="PF00460"/>
    </source>
</evidence>
<dbReference type="PIRSF" id="PIRSF002889">
    <property type="entry name" value="Rod_FlgB"/>
    <property type="match status" value="1"/>
</dbReference>
<comment type="subcellular location">
    <subcellularLocation>
        <location evidence="1 6">Bacterial flagellum basal body</location>
    </subcellularLocation>
</comment>
<dbReference type="Proteomes" id="UP000031258">
    <property type="component" value="Unassembled WGS sequence"/>
</dbReference>
<evidence type="ECO:0000313" key="10">
    <source>
        <dbReference type="Proteomes" id="UP000031258"/>
    </source>
</evidence>
<accession>A0A0C1QQ50</accession>
<evidence type="ECO:0000256" key="7">
    <source>
        <dbReference type="SAM" id="SignalP"/>
    </source>
</evidence>
<evidence type="ECO:0000256" key="6">
    <source>
        <dbReference type="PIRNR" id="PIRNR002889"/>
    </source>
</evidence>
<gene>
    <name evidence="9" type="ORF">NF27_CG01880</name>
</gene>
<evidence type="ECO:0000256" key="3">
    <source>
        <dbReference type="ARBA" id="ARBA00014376"/>
    </source>
</evidence>
<evidence type="ECO:0000256" key="4">
    <source>
        <dbReference type="ARBA" id="ARBA00023143"/>
    </source>
</evidence>
<feature type="domain" description="Flagellar basal body rod protein N-terminal" evidence="8">
    <location>
        <begin position="42"/>
        <end position="56"/>
    </location>
</feature>
<evidence type="ECO:0000256" key="5">
    <source>
        <dbReference type="ARBA" id="ARBA00024934"/>
    </source>
</evidence>
<keyword evidence="4 6" id="KW-0975">Bacterial flagellum</keyword>
<comment type="function">
    <text evidence="5 6">Structural component of flagellum, the bacterial motility apparatus. Part of the rod structure of flagellar basal body.</text>
</comment>
<reference evidence="9 10" key="1">
    <citation type="submission" date="2014-11" db="EMBL/GenBank/DDBJ databases">
        <title>A Rickettsiales Symbiont of Amoebae With Ancient Features.</title>
        <authorList>
            <person name="Schulz F."/>
            <person name="Martijn J."/>
            <person name="Wascher F."/>
            <person name="Kostanjsek R."/>
            <person name="Ettema T.J."/>
            <person name="Horn M."/>
        </authorList>
    </citation>
    <scope>NUCLEOTIDE SEQUENCE [LARGE SCALE GENOMIC DNA]</scope>
    <source>
        <strain evidence="9 10">UWC36</strain>
    </source>
</reference>
<dbReference type="GO" id="GO:0071973">
    <property type="term" value="P:bacterial-type flagellum-dependent cell motility"/>
    <property type="evidence" value="ECO:0007669"/>
    <property type="project" value="InterPro"/>
</dbReference>
<keyword evidence="10" id="KW-1185">Reference proteome</keyword>